<evidence type="ECO:0000313" key="2">
    <source>
        <dbReference type="EMBL" id="GMT17950.1"/>
    </source>
</evidence>
<dbReference type="AlphaFoldDB" id="A0AAV5VH67"/>
<feature type="non-terminal residue" evidence="2">
    <location>
        <position position="356"/>
    </location>
</feature>
<evidence type="ECO:0000256" key="1">
    <source>
        <dbReference type="SAM" id="MobiDB-lite"/>
    </source>
</evidence>
<gene>
    <name evidence="2" type="ORF">PFISCL1PPCAC_9247</name>
</gene>
<evidence type="ECO:0000313" key="3">
    <source>
        <dbReference type="Proteomes" id="UP001432322"/>
    </source>
</evidence>
<dbReference type="Proteomes" id="UP001432322">
    <property type="component" value="Unassembled WGS sequence"/>
</dbReference>
<protein>
    <submittedName>
        <fullName evidence="2">Uncharacterized protein</fullName>
    </submittedName>
</protein>
<reference evidence="2" key="1">
    <citation type="submission" date="2023-10" db="EMBL/GenBank/DDBJ databases">
        <title>Genome assembly of Pristionchus species.</title>
        <authorList>
            <person name="Yoshida K."/>
            <person name="Sommer R.J."/>
        </authorList>
    </citation>
    <scope>NUCLEOTIDE SEQUENCE</scope>
    <source>
        <strain evidence="2">RS5133</strain>
    </source>
</reference>
<feature type="region of interest" description="Disordered" evidence="1">
    <location>
        <begin position="224"/>
        <end position="260"/>
    </location>
</feature>
<organism evidence="2 3">
    <name type="scientific">Pristionchus fissidentatus</name>
    <dbReference type="NCBI Taxonomy" id="1538716"/>
    <lineage>
        <taxon>Eukaryota</taxon>
        <taxon>Metazoa</taxon>
        <taxon>Ecdysozoa</taxon>
        <taxon>Nematoda</taxon>
        <taxon>Chromadorea</taxon>
        <taxon>Rhabditida</taxon>
        <taxon>Rhabditina</taxon>
        <taxon>Diplogasteromorpha</taxon>
        <taxon>Diplogasteroidea</taxon>
        <taxon>Neodiplogasteridae</taxon>
        <taxon>Pristionchus</taxon>
    </lineage>
</organism>
<keyword evidence="3" id="KW-1185">Reference proteome</keyword>
<dbReference type="EMBL" id="BTSY01000003">
    <property type="protein sequence ID" value="GMT17950.1"/>
    <property type="molecule type" value="Genomic_DNA"/>
</dbReference>
<sequence>MNDGAEDEEVLQEMCASLLERLLVSSRDFERLWTNVVVEALERNQPGTRDIDCNPTRSCDRVRSEMEDEIDELSAVIEETTAIFEKSASLALMHADASTPNRDATAIFDCRRVVRRVIEGREEGRREERGGRGEESEKVLVALRRLTRLTKTLGTRLGSPYHVANSSVLASAVCEMGFEMEEAIDRINSINAKKLRKSLERMNERVIGGMKELLVATSRPTVISSSTTSMHRSISAPSSNKRVIPYGKSPTVPRKSGGGGYGSVKSPGFLMSTGMREARAKLPFVPVVESRYKEERKENKGNEKGEEKERLRKGGGRNTFLIRPDPSCRRGRELAALQHKWGRIMEGEEIFERSGK</sequence>
<comment type="caution">
    <text evidence="2">The sequence shown here is derived from an EMBL/GenBank/DDBJ whole genome shotgun (WGS) entry which is preliminary data.</text>
</comment>
<feature type="compositionally biased region" description="Low complexity" evidence="1">
    <location>
        <begin position="224"/>
        <end position="235"/>
    </location>
</feature>
<name>A0AAV5VH67_9BILA</name>
<proteinExistence type="predicted"/>
<accession>A0AAV5VH67</accession>
<feature type="compositionally biased region" description="Basic and acidic residues" evidence="1">
    <location>
        <begin position="292"/>
        <end position="312"/>
    </location>
</feature>
<feature type="region of interest" description="Disordered" evidence="1">
    <location>
        <begin position="292"/>
        <end position="326"/>
    </location>
</feature>